<comment type="cofactor">
    <cofactor evidence="7">
        <name>[2Fe-2S] cluster</name>
        <dbReference type="ChEBI" id="CHEBI:190135"/>
    </cofactor>
    <text evidence="7">Binds 1 [2Fe-2S] cluster.</text>
</comment>
<feature type="binding site" evidence="7">
    <location>
        <position position="75"/>
    </location>
    <ligand>
        <name>[2Fe-2S] cluster</name>
        <dbReference type="ChEBI" id="CHEBI:190135"/>
    </ligand>
</feature>
<evidence type="ECO:0000313" key="9">
    <source>
        <dbReference type="Proteomes" id="UP000621436"/>
    </source>
</evidence>
<dbReference type="InterPro" id="IPR041921">
    <property type="entry name" value="NuoE_N"/>
</dbReference>
<dbReference type="CDD" id="cd03064">
    <property type="entry name" value="TRX_Fd_NuoE"/>
    <property type="match status" value="1"/>
</dbReference>
<dbReference type="SUPFAM" id="SSF52833">
    <property type="entry name" value="Thioredoxin-like"/>
    <property type="match status" value="1"/>
</dbReference>
<evidence type="ECO:0000256" key="6">
    <source>
        <dbReference type="ARBA" id="ARBA00034078"/>
    </source>
</evidence>
<evidence type="ECO:0000256" key="1">
    <source>
        <dbReference type="ARBA" id="ARBA00010643"/>
    </source>
</evidence>
<keyword evidence="4 7" id="KW-0408">Iron</keyword>
<dbReference type="Gene3D" id="1.10.10.1590">
    <property type="entry name" value="NADH-quinone oxidoreductase subunit E"/>
    <property type="match status" value="1"/>
</dbReference>
<evidence type="ECO:0000313" key="8">
    <source>
        <dbReference type="EMBL" id="MBF8437563.1"/>
    </source>
</evidence>
<dbReference type="GO" id="GO:0016491">
    <property type="term" value="F:oxidoreductase activity"/>
    <property type="evidence" value="ECO:0007669"/>
    <property type="project" value="InterPro"/>
</dbReference>
<keyword evidence="3 7" id="KW-0479">Metal-binding</keyword>
<comment type="cofactor">
    <cofactor evidence="6">
        <name>[2Fe-2S] cluster</name>
        <dbReference type="ChEBI" id="CHEBI:190135"/>
    </cofactor>
</comment>
<comment type="similarity">
    <text evidence="1">Belongs to the complex I 24 kDa subunit family.</text>
</comment>
<comment type="caution">
    <text evidence="8">The sequence shown here is derived from an EMBL/GenBank/DDBJ whole genome shotgun (WGS) entry which is preliminary data.</text>
</comment>
<protein>
    <submittedName>
        <fullName evidence="8">NAD(P)H-dependent oxidoreductase subunit E</fullName>
    </submittedName>
</protein>
<dbReference type="InterPro" id="IPR002023">
    <property type="entry name" value="NuoE-like"/>
</dbReference>
<evidence type="ECO:0000256" key="5">
    <source>
        <dbReference type="ARBA" id="ARBA00023014"/>
    </source>
</evidence>
<evidence type="ECO:0000256" key="4">
    <source>
        <dbReference type="ARBA" id="ARBA00023004"/>
    </source>
</evidence>
<dbReference type="InterPro" id="IPR028431">
    <property type="entry name" value="NADP_DH_HndA-like"/>
</dbReference>
<evidence type="ECO:0000256" key="2">
    <source>
        <dbReference type="ARBA" id="ARBA00022714"/>
    </source>
</evidence>
<name>A0A931F9G5_9FIRM</name>
<dbReference type="EMBL" id="JADPIE010000006">
    <property type="protein sequence ID" value="MBF8437563.1"/>
    <property type="molecule type" value="Genomic_DNA"/>
</dbReference>
<dbReference type="PANTHER" id="PTHR43342:SF1">
    <property type="entry name" value="BIFURCATING [FEFE] HYDROGENASE GAMMA SUBUNIT"/>
    <property type="match status" value="1"/>
</dbReference>
<keyword evidence="9" id="KW-1185">Reference proteome</keyword>
<feature type="binding site" evidence="7">
    <location>
        <position position="70"/>
    </location>
    <ligand>
        <name>[2Fe-2S] cluster</name>
        <dbReference type="ChEBI" id="CHEBI:190135"/>
    </ligand>
</feature>
<sequence length="152" mass="16752">MPDLKELGKNKSNLIKALQKRQELEGYISDKDIEEISEAFSMAPVEVEGVVSFYTQFKRIAPGKYKIAVCDGTACHIKGSSLVLNWITDELGIEDGETDEDGIFSMDAVACLGCCSLAPVISINGKVYGNLTRKKLLKILNDYRQKEEADNG</sequence>
<dbReference type="GO" id="GO:0046872">
    <property type="term" value="F:metal ion binding"/>
    <property type="evidence" value="ECO:0007669"/>
    <property type="project" value="UniProtKB-KW"/>
</dbReference>
<dbReference type="Proteomes" id="UP000621436">
    <property type="component" value="Unassembled WGS sequence"/>
</dbReference>
<dbReference type="PIRSF" id="PIRSF000216">
    <property type="entry name" value="NADH_DH_24kDa"/>
    <property type="match status" value="1"/>
</dbReference>
<dbReference type="GO" id="GO:0051537">
    <property type="term" value="F:2 iron, 2 sulfur cluster binding"/>
    <property type="evidence" value="ECO:0007669"/>
    <property type="project" value="UniProtKB-KW"/>
</dbReference>
<reference evidence="8" key="1">
    <citation type="submission" date="2020-11" db="EMBL/GenBank/DDBJ databases">
        <title>Halonatronomonas betainensis gen. nov., sp. nov. a novel haloalkaliphilic representative of the family Halanaerobiacae capable of betaine degradation.</title>
        <authorList>
            <person name="Boltyanskaya Y."/>
            <person name="Kevbrin V."/>
            <person name="Detkova E."/>
            <person name="Grouzdev D.S."/>
            <person name="Koziaeva V."/>
            <person name="Zhilina T."/>
        </authorList>
    </citation>
    <scope>NUCLEOTIDE SEQUENCE</scope>
    <source>
        <strain evidence="8">Z-7014</strain>
    </source>
</reference>
<accession>A0A931F9G5</accession>
<keyword evidence="5 7" id="KW-0411">Iron-sulfur</keyword>
<dbReference type="Gene3D" id="3.40.30.10">
    <property type="entry name" value="Glutaredoxin"/>
    <property type="match status" value="1"/>
</dbReference>
<dbReference type="RefSeq" id="WP_270454556.1">
    <property type="nucleotide sequence ID" value="NZ_JADPIE010000006.1"/>
</dbReference>
<dbReference type="InterPro" id="IPR042128">
    <property type="entry name" value="NuoE_dom"/>
</dbReference>
<dbReference type="PANTHER" id="PTHR43342">
    <property type="entry name" value="NADH-QUINONE OXIDOREDUCTASE, E SUBUNIT"/>
    <property type="match status" value="1"/>
</dbReference>
<evidence type="ECO:0000256" key="7">
    <source>
        <dbReference type="PIRSR" id="PIRSR000216-1"/>
    </source>
</evidence>
<dbReference type="InterPro" id="IPR036249">
    <property type="entry name" value="Thioredoxin-like_sf"/>
</dbReference>
<gene>
    <name evidence="8" type="ORF">I0Q91_10750</name>
</gene>
<feature type="binding site" evidence="7">
    <location>
        <position position="115"/>
    </location>
    <ligand>
        <name>[2Fe-2S] cluster</name>
        <dbReference type="ChEBI" id="CHEBI:190135"/>
    </ligand>
</feature>
<keyword evidence="2 7" id="KW-0001">2Fe-2S</keyword>
<dbReference type="Pfam" id="PF01257">
    <property type="entry name" value="2Fe-2S_thioredx"/>
    <property type="match status" value="1"/>
</dbReference>
<dbReference type="AlphaFoldDB" id="A0A931F9G5"/>
<organism evidence="8 9">
    <name type="scientific">Halonatronomonas betaini</name>
    <dbReference type="NCBI Taxonomy" id="2778430"/>
    <lineage>
        <taxon>Bacteria</taxon>
        <taxon>Bacillati</taxon>
        <taxon>Bacillota</taxon>
        <taxon>Clostridia</taxon>
        <taxon>Halanaerobiales</taxon>
        <taxon>Halarsenatibacteraceae</taxon>
        <taxon>Halonatronomonas</taxon>
    </lineage>
</organism>
<proteinExistence type="inferred from homology"/>
<dbReference type="PROSITE" id="PS01099">
    <property type="entry name" value="COMPLEX1_24K"/>
    <property type="match status" value="1"/>
</dbReference>
<feature type="binding site" evidence="7">
    <location>
        <position position="111"/>
    </location>
    <ligand>
        <name>[2Fe-2S] cluster</name>
        <dbReference type="ChEBI" id="CHEBI:190135"/>
    </ligand>
</feature>
<evidence type="ECO:0000256" key="3">
    <source>
        <dbReference type="ARBA" id="ARBA00022723"/>
    </source>
</evidence>